<dbReference type="Pfam" id="PF13581">
    <property type="entry name" value="HATPase_c_2"/>
    <property type="match status" value="1"/>
</dbReference>
<dbReference type="InterPro" id="IPR001932">
    <property type="entry name" value="PPM-type_phosphatase-like_dom"/>
</dbReference>
<dbReference type="InterPro" id="IPR013656">
    <property type="entry name" value="PAS_4"/>
</dbReference>
<name>A0A1I5PD05_9ACTN</name>
<dbReference type="PROSITE" id="PS50801">
    <property type="entry name" value="STAS"/>
    <property type="match status" value="1"/>
</dbReference>
<dbReference type="Pfam" id="PF01740">
    <property type="entry name" value="STAS"/>
    <property type="match status" value="1"/>
</dbReference>
<dbReference type="AlphaFoldDB" id="A0A1I5PD05"/>
<organism evidence="4 5">
    <name type="scientific">Geodermatophilus dictyosporus</name>
    <dbReference type="NCBI Taxonomy" id="1523247"/>
    <lineage>
        <taxon>Bacteria</taxon>
        <taxon>Bacillati</taxon>
        <taxon>Actinomycetota</taxon>
        <taxon>Actinomycetes</taxon>
        <taxon>Geodermatophilales</taxon>
        <taxon>Geodermatophilaceae</taxon>
        <taxon>Geodermatophilus</taxon>
    </lineage>
</organism>
<evidence type="ECO:0000259" key="2">
    <source>
        <dbReference type="PROSITE" id="PS50113"/>
    </source>
</evidence>
<sequence>MQDASRSWDDGAAAELARLRSVVEQLPAFVDAVEGPELRLVALSALSREHSQRPEWRGLPLAEVYPELVSQGVLDVYRQVVRTGRPFATPEWRFELVDPVSGEVTELVLDWSAVPWRRPDGTVDGVISLARDVTEQVQARRRAEREAAEAGQRYRAVLDVVTELQHALLPGSVPVLPRVDVAARDLVAGAEQSAGGDWLDVRPLPDGRVGLAVGDVVGHGVAAAAVMSQLRAVLGDSLDTTADPAAAVARLERFAETLPGARSATLVVAVLDPEGGTIDYVTRGHPPPLVVDASGVGRLLLGSGGGPLGSGPGGPPQRAPLGPGDVVVLYSDGLVERADRSYPEGLDELTRLAEAAAVGQLWPTGTSASAVERICTDAVEVLVRRGWDDDVTVLAAAPREPVAVLRTSAAATEEALPRLRSGVREWLRALRVDPGDELAVELAVGEAVDNAVEHGFRFLSSGTVVVALRLGADGRVHVRVDDDGIWQPPGDRGDRGTGLGLVHSLGDDLCVDGQPSGTTVTFSRRLCRPVSTALGAGTARVPPPATDEPFTAELDGEPPVLRVRGAVDAFGAARFREHLDAASRAGTVPVVVDLTGVGHLTSVGVAALTDLLRDAPDAVTLVAPTGSPAAFVLDLVGLPRRPAAPG</sequence>
<evidence type="ECO:0000313" key="4">
    <source>
        <dbReference type="EMBL" id="SFP31925.1"/>
    </source>
</evidence>
<dbReference type="SMART" id="SM00331">
    <property type="entry name" value="PP2C_SIG"/>
    <property type="match status" value="1"/>
</dbReference>
<dbReference type="SUPFAM" id="SSF81606">
    <property type="entry name" value="PP2C-like"/>
    <property type="match status" value="1"/>
</dbReference>
<dbReference type="STRING" id="1523247.SAMN05660464_2764"/>
<dbReference type="Gene3D" id="3.30.450.20">
    <property type="entry name" value="PAS domain"/>
    <property type="match status" value="1"/>
</dbReference>
<proteinExistence type="predicted"/>
<feature type="domain" description="STAS" evidence="3">
    <location>
        <begin position="560"/>
        <end position="646"/>
    </location>
</feature>
<evidence type="ECO:0000256" key="1">
    <source>
        <dbReference type="ARBA" id="ARBA00022801"/>
    </source>
</evidence>
<gene>
    <name evidence="4" type="ORF">SAMN05660464_2764</name>
</gene>
<protein>
    <submittedName>
        <fullName evidence="4">Serine phosphatase RsbU, regulator of sigma subunit</fullName>
    </submittedName>
</protein>
<dbReference type="SUPFAM" id="SSF55785">
    <property type="entry name" value="PYP-like sensor domain (PAS domain)"/>
    <property type="match status" value="1"/>
</dbReference>
<dbReference type="OrthoDB" id="319881at2"/>
<dbReference type="InterPro" id="IPR035965">
    <property type="entry name" value="PAS-like_dom_sf"/>
</dbReference>
<dbReference type="SUPFAM" id="SSF52091">
    <property type="entry name" value="SpoIIaa-like"/>
    <property type="match status" value="1"/>
</dbReference>
<evidence type="ECO:0000259" key="3">
    <source>
        <dbReference type="PROSITE" id="PS50801"/>
    </source>
</evidence>
<dbReference type="InterPro" id="IPR002645">
    <property type="entry name" value="STAS_dom"/>
</dbReference>
<dbReference type="InterPro" id="IPR003594">
    <property type="entry name" value="HATPase_dom"/>
</dbReference>
<dbReference type="SUPFAM" id="SSF55874">
    <property type="entry name" value="ATPase domain of HSP90 chaperone/DNA topoisomerase II/histidine kinase"/>
    <property type="match status" value="1"/>
</dbReference>
<dbReference type="InterPro" id="IPR000700">
    <property type="entry name" value="PAS-assoc_C"/>
</dbReference>
<dbReference type="Gene3D" id="3.60.40.10">
    <property type="entry name" value="PPM-type phosphatase domain"/>
    <property type="match status" value="1"/>
</dbReference>
<dbReference type="Pfam" id="PF08448">
    <property type="entry name" value="PAS_4"/>
    <property type="match status" value="1"/>
</dbReference>
<dbReference type="Gene3D" id="3.30.750.24">
    <property type="entry name" value="STAS domain"/>
    <property type="match status" value="1"/>
</dbReference>
<dbReference type="InterPro" id="IPR052016">
    <property type="entry name" value="Bact_Sigma-Reg"/>
</dbReference>
<dbReference type="PROSITE" id="PS50113">
    <property type="entry name" value="PAC"/>
    <property type="match status" value="1"/>
</dbReference>
<keyword evidence="5" id="KW-1185">Reference proteome</keyword>
<dbReference type="RefSeq" id="WP_091110057.1">
    <property type="nucleotide sequence ID" value="NZ_FOWQ01000004.1"/>
</dbReference>
<feature type="domain" description="PAC" evidence="2">
    <location>
        <begin position="90"/>
        <end position="145"/>
    </location>
</feature>
<dbReference type="Pfam" id="PF07228">
    <property type="entry name" value="SpoIIE"/>
    <property type="match status" value="1"/>
</dbReference>
<dbReference type="InterPro" id="IPR036513">
    <property type="entry name" value="STAS_dom_sf"/>
</dbReference>
<dbReference type="GO" id="GO:0016791">
    <property type="term" value="F:phosphatase activity"/>
    <property type="evidence" value="ECO:0007669"/>
    <property type="project" value="TreeGrafter"/>
</dbReference>
<reference evidence="5" key="1">
    <citation type="submission" date="2016-10" db="EMBL/GenBank/DDBJ databases">
        <authorList>
            <person name="Varghese N."/>
            <person name="Submissions S."/>
        </authorList>
    </citation>
    <scope>NUCLEOTIDE SEQUENCE [LARGE SCALE GENOMIC DNA]</scope>
    <source>
        <strain evidence="5">DSM 44208</strain>
    </source>
</reference>
<dbReference type="Proteomes" id="UP000198857">
    <property type="component" value="Unassembled WGS sequence"/>
</dbReference>
<dbReference type="PANTHER" id="PTHR43156:SF2">
    <property type="entry name" value="STAGE II SPORULATION PROTEIN E"/>
    <property type="match status" value="1"/>
</dbReference>
<dbReference type="CDD" id="cd16936">
    <property type="entry name" value="HATPase_RsbW-like"/>
    <property type="match status" value="1"/>
</dbReference>
<dbReference type="InterPro" id="IPR036890">
    <property type="entry name" value="HATPase_C_sf"/>
</dbReference>
<dbReference type="PANTHER" id="PTHR43156">
    <property type="entry name" value="STAGE II SPORULATION PROTEIN E-RELATED"/>
    <property type="match status" value="1"/>
</dbReference>
<dbReference type="CDD" id="cd07043">
    <property type="entry name" value="STAS_anti-anti-sigma_factors"/>
    <property type="match status" value="1"/>
</dbReference>
<dbReference type="InterPro" id="IPR036457">
    <property type="entry name" value="PPM-type-like_dom_sf"/>
</dbReference>
<dbReference type="Gene3D" id="3.30.565.10">
    <property type="entry name" value="Histidine kinase-like ATPase, C-terminal domain"/>
    <property type="match status" value="1"/>
</dbReference>
<keyword evidence="1" id="KW-0378">Hydrolase</keyword>
<accession>A0A1I5PD05</accession>
<dbReference type="SMART" id="SM00387">
    <property type="entry name" value="HATPase_c"/>
    <property type="match status" value="1"/>
</dbReference>
<evidence type="ECO:0000313" key="5">
    <source>
        <dbReference type="Proteomes" id="UP000198857"/>
    </source>
</evidence>
<dbReference type="EMBL" id="FOWQ01000004">
    <property type="protein sequence ID" value="SFP31925.1"/>
    <property type="molecule type" value="Genomic_DNA"/>
</dbReference>